<dbReference type="Gene3D" id="3.30.420.10">
    <property type="entry name" value="Ribonuclease H-like superfamily/Ribonuclease H"/>
    <property type="match status" value="1"/>
</dbReference>
<evidence type="ECO:0000256" key="2">
    <source>
        <dbReference type="ARBA" id="ARBA00001946"/>
    </source>
</evidence>
<accession>A0AAU7PHH5</accession>
<evidence type="ECO:0000313" key="12">
    <source>
        <dbReference type="EMBL" id="XBS49491.1"/>
    </source>
</evidence>
<dbReference type="PANTHER" id="PTHR10642">
    <property type="entry name" value="RIBONUCLEASE H1"/>
    <property type="match status" value="1"/>
</dbReference>
<dbReference type="EC" id="3.1.26.4" evidence="5"/>
<keyword evidence="8" id="KW-0255">Endonuclease</keyword>
<feature type="domain" description="RNase H type-1" evidence="11">
    <location>
        <begin position="1"/>
        <end position="137"/>
    </location>
</feature>
<comment type="similarity">
    <text evidence="3">Belongs to the RNase H family.</text>
</comment>
<dbReference type="GO" id="GO:0004523">
    <property type="term" value="F:RNA-DNA hybrid ribonuclease activity"/>
    <property type="evidence" value="ECO:0007669"/>
    <property type="project" value="UniProtKB-EC"/>
</dbReference>
<evidence type="ECO:0000256" key="8">
    <source>
        <dbReference type="ARBA" id="ARBA00022759"/>
    </source>
</evidence>
<evidence type="ECO:0000256" key="1">
    <source>
        <dbReference type="ARBA" id="ARBA00000077"/>
    </source>
</evidence>
<evidence type="ECO:0000256" key="3">
    <source>
        <dbReference type="ARBA" id="ARBA00005300"/>
    </source>
</evidence>
<sequence>MKIDLYTDGSCLGNPGPGGVGIVVIVDNEVQDKLSFGDIMTTNNKMELQATIAGIQYVKDVYDNPDITVFTDSNYVVRGMNEWIVGWKKKKWNNVKNVELWQILDSISSGCKFEWVKAHADNVYNNLADELARSAAEEIKKQST</sequence>
<keyword evidence="6" id="KW-0540">Nuclease</keyword>
<comment type="catalytic activity">
    <reaction evidence="1">
        <text>Endonucleolytic cleavage to 5'-phosphomonoester.</text>
        <dbReference type="EC" id="3.1.26.4"/>
    </reaction>
</comment>
<dbReference type="InterPro" id="IPR036397">
    <property type="entry name" value="RNaseH_sf"/>
</dbReference>
<dbReference type="InterPro" id="IPR022892">
    <property type="entry name" value="RNaseHI"/>
</dbReference>
<dbReference type="GO" id="GO:0003676">
    <property type="term" value="F:nucleic acid binding"/>
    <property type="evidence" value="ECO:0007669"/>
    <property type="project" value="InterPro"/>
</dbReference>
<keyword evidence="7" id="KW-0479">Metal-binding</keyword>
<organism evidence="12">
    <name type="scientific">Escherichia phage fEgEco12</name>
    <dbReference type="NCBI Taxonomy" id="3158837"/>
    <lineage>
        <taxon>Viruses</taxon>
        <taxon>Duplodnaviria</taxon>
        <taxon>Heunggongvirae</taxon>
        <taxon>Uroviricota</taxon>
        <taxon>Caudoviricetes</taxon>
    </lineage>
</organism>
<dbReference type="GO" id="GO:0043137">
    <property type="term" value="P:DNA replication, removal of RNA primer"/>
    <property type="evidence" value="ECO:0007669"/>
    <property type="project" value="TreeGrafter"/>
</dbReference>
<keyword evidence="10" id="KW-0460">Magnesium</keyword>
<dbReference type="InterPro" id="IPR002156">
    <property type="entry name" value="RNaseH_domain"/>
</dbReference>
<dbReference type="InterPro" id="IPR050092">
    <property type="entry name" value="RNase_H"/>
</dbReference>
<evidence type="ECO:0000259" key="11">
    <source>
        <dbReference type="PROSITE" id="PS50879"/>
    </source>
</evidence>
<comment type="cofactor">
    <cofactor evidence="2">
        <name>Mg(2+)</name>
        <dbReference type="ChEBI" id="CHEBI:18420"/>
    </cofactor>
</comment>
<evidence type="ECO:0000256" key="6">
    <source>
        <dbReference type="ARBA" id="ARBA00022722"/>
    </source>
</evidence>
<evidence type="ECO:0000256" key="5">
    <source>
        <dbReference type="ARBA" id="ARBA00012180"/>
    </source>
</evidence>
<evidence type="ECO:0000256" key="4">
    <source>
        <dbReference type="ARBA" id="ARBA00011245"/>
    </source>
</evidence>
<dbReference type="GO" id="GO:0046872">
    <property type="term" value="F:metal ion binding"/>
    <property type="evidence" value="ECO:0007669"/>
    <property type="project" value="UniProtKB-KW"/>
</dbReference>
<evidence type="ECO:0000256" key="10">
    <source>
        <dbReference type="ARBA" id="ARBA00022842"/>
    </source>
</evidence>
<dbReference type="SUPFAM" id="SSF53098">
    <property type="entry name" value="Ribonuclease H-like"/>
    <property type="match status" value="1"/>
</dbReference>
<reference evidence="12" key="1">
    <citation type="submission" date="2024-05" db="EMBL/GenBank/DDBJ databases">
        <authorList>
            <person name="Badawy S."/>
            <person name="Skurnik M."/>
        </authorList>
    </citation>
    <scope>NUCLEOTIDE SEQUENCE</scope>
</reference>
<dbReference type="CDD" id="cd09278">
    <property type="entry name" value="RNase_HI_prokaryote_like"/>
    <property type="match status" value="1"/>
</dbReference>
<protein>
    <recommendedName>
        <fullName evidence="5">ribonuclease H</fullName>
        <ecNumber evidence="5">3.1.26.4</ecNumber>
    </recommendedName>
</protein>
<dbReference type="EMBL" id="PP777464">
    <property type="protein sequence ID" value="XBS49491.1"/>
    <property type="molecule type" value="Genomic_DNA"/>
</dbReference>
<dbReference type="InterPro" id="IPR012337">
    <property type="entry name" value="RNaseH-like_sf"/>
</dbReference>
<dbReference type="Pfam" id="PF00075">
    <property type="entry name" value="RNase_H"/>
    <property type="match status" value="1"/>
</dbReference>
<dbReference type="PROSITE" id="PS50879">
    <property type="entry name" value="RNASE_H_1"/>
    <property type="match status" value="1"/>
</dbReference>
<keyword evidence="9" id="KW-0378">Hydrolase</keyword>
<dbReference type="PANTHER" id="PTHR10642:SF26">
    <property type="entry name" value="RIBONUCLEASE H1"/>
    <property type="match status" value="1"/>
</dbReference>
<evidence type="ECO:0000256" key="7">
    <source>
        <dbReference type="ARBA" id="ARBA00022723"/>
    </source>
</evidence>
<evidence type="ECO:0000256" key="9">
    <source>
        <dbReference type="ARBA" id="ARBA00022801"/>
    </source>
</evidence>
<proteinExistence type="inferred from homology"/>
<name>A0AAU7PHH5_9CAUD</name>
<comment type="subunit">
    <text evidence="4">Monomer.</text>
</comment>